<dbReference type="PANTHER" id="PTHR31973:SF187">
    <property type="entry name" value="MUTATOR TRANSPOSASE MUDRA PROTEIN"/>
    <property type="match status" value="1"/>
</dbReference>
<evidence type="ECO:0008006" key="3">
    <source>
        <dbReference type="Google" id="ProtNLM"/>
    </source>
</evidence>
<evidence type="ECO:0000313" key="1">
    <source>
        <dbReference type="EMBL" id="KAJ8426909.1"/>
    </source>
</evidence>
<dbReference type="EMBL" id="JAKOGI010001221">
    <property type="protein sequence ID" value="KAJ8426909.1"/>
    <property type="molecule type" value="Genomic_DNA"/>
</dbReference>
<gene>
    <name evidence="1" type="ORF">Cgig2_027258</name>
</gene>
<comment type="caution">
    <text evidence="1">The sequence shown here is derived from an EMBL/GenBank/DDBJ whole genome shotgun (WGS) entry which is preliminary data.</text>
</comment>
<dbReference type="AlphaFoldDB" id="A0A9Q1GXC4"/>
<keyword evidence="2" id="KW-1185">Reference proteome</keyword>
<protein>
    <recommendedName>
        <fullName evidence="3">MULE transposase domain-containing protein</fullName>
    </recommendedName>
</protein>
<dbReference type="PANTHER" id="PTHR31973">
    <property type="entry name" value="POLYPROTEIN, PUTATIVE-RELATED"/>
    <property type="match status" value="1"/>
</dbReference>
<reference evidence="1" key="1">
    <citation type="submission" date="2022-04" db="EMBL/GenBank/DDBJ databases">
        <title>Carnegiea gigantea Genome sequencing and assembly v2.</title>
        <authorList>
            <person name="Copetti D."/>
            <person name="Sanderson M.J."/>
            <person name="Burquez A."/>
            <person name="Wojciechowski M.F."/>
        </authorList>
    </citation>
    <scope>NUCLEOTIDE SEQUENCE</scope>
    <source>
        <strain evidence="1">SGP5-SGP5p</strain>
        <tissue evidence="1">Aerial part</tissue>
    </source>
</reference>
<sequence>MRDCGRRTRRGKGEAGPGLGVFSDGGYVTTKLRGGVDLRIVFEGNDEHGHIYVGGNDGLKRRAQKAVQLANDEYTLVIMVWFTRQVEEMVQRRNRMFVVHAVNVNGFKLGYRKILFVYDTLLSKPYKGTLLAACMLDADDHLFNFAYDIVCGEKIEEWVWFLEMVAECLGGSCKRKKSQAPAVINAGHKISEVLKTQRGWTYEAHLLNDCRWPSMFTQWKRHVDPNKPCFQTGKPITSSETGTLIVIHCLNVPEEATK</sequence>
<evidence type="ECO:0000313" key="2">
    <source>
        <dbReference type="Proteomes" id="UP001153076"/>
    </source>
</evidence>
<proteinExistence type="predicted"/>
<dbReference type="Proteomes" id="UP001153076">
    <property type="component" value="Unassembled WGS sequence"/>
</dbReference>
<name>A0A9Q1GXC4_9CARY</name>
<dbReference type="OrthoDB" id="683469at2759"/>
<accession>A0A9Q1GXC4</accession>
<organism evidence="1 2">
    <name type="scientific">Carnegiea gigantea</name>
    <dbReference type="NCBI Taxonomy" id="171969"/>
    <lineage>
        <taxon>Eukaryota</taxon>
        <taxon>Viridiplantae</taxon>
        <taxon>Streptophyta</taxon>
        <taxon>Embryophyta</taxon>
        <taxon>Tracheophyta</taxon>
        <taxon>Spermatophyta</taxon>
        <taxon>Magnoliopsida</taxon>
        <taxon>eudicotyledons</taxon>
        <taxon>Gunneridae</taxon>
        <taxon>Pentapetalae</taxon>
        <taxon>Caryophyllales</taxon>
        <taxon>Cactineae</taxon>
        <taxon>Cactaceae</taxon>
        <taxon>Cactoideae</taxon>
        <taxon>Echinocereeae</taxon>
        <taxon>Carnegiea</taxon>
    </lineage>
</organism>